<sequence length="93" mass="10494">MHKFSDFAKPAMLDGQKIKISELFNKPIAVMGAKITKSKVNNSECLQLQIRMEEKNYVCFTGSTVLIQQIKDNMNEIPFEATITTVGSAYQFT</sequence>
<proteinExistence type="predicted"/>
<keyword evidence="2" id="KW-1185">Reference proteome</keyword>
<name>A0ABR6VJW1_9FIRM</name>
<comment type="caution">
    <text evidence="1">The sequence shown here is derived from an EMBL/GenBank/DDBJ whole genome shotgun (WGS) entry which is preliminary data.</text>
</comment>
<evidence type="ECO:0000313" key="2">
    <source>
        <dbReference type="Proteomes" id="UP000606870"/>
    </source>
</evidence>
<gene>
    <name evidence="1" type="ORF">H8J70_08900</name>
</gene>
<dbReference type="RefSeq" id="WP_186503678.1">
    <property type="nucleotide sequence ID" value="NZ_JACOGK010000025.1"/>
</dbReference>
<reference evidence="1 2" key="1">
    <citation type="submission" date="2020-08" db="EMBL/GenBank/DDBJ databases">
        <authorList>
            <person name="Liu C."/>
            <person name="Sun Q."/>
        </authorList>
    </citation>
    <scope>NUCLEOTIDE SEQUENCE [LARGE SCALE GENOMIC DNA]</scope>
    <source>
        <strain evidence="1 2">NSJ-59</strain>
    </source>
</reference>
<accession>A0ABR6VJW1</accession>
<dbReference type="EMBL" id="JACOGK010000025">
    <property type="protein sequence ID" value="MBC3537368.1"/>
    <property type="molecule type" value="Genomic_DNA"/>
</dbReference>
<organism evidence="1 2">
    <name type="scientific">Megasphaera hominis</name>
    <dbReference type="NCBI Taxonomy" id="159836"/>
    <lineage>
        <taxon>Bacteria</taxon>
        <taxon>Bacillati</taxon>
        <taxon>Bacillota</taxon>
        <taxon>Negativicutes</taxon>
        <taxon>Veillonellales</taxon>
        <taxon>Veillonellaceae</taxon>
        <taxon>Megasphaera</taxon>
    </lineage>
</organism>
<evidence type="ECO:0000313" key="1">
    <source>
        <dbReference type="EMBL" id="MBC3537368.1"/>
    </source>
</evidence>
<protein>
    <submittedName>
        <fullName evidence="1">Uncharacterized protein</fullName>
    </submittedName>
</protein>
<dbReference type="Proteomes" id="UP000606870">
    <property type="component" value="Unassembled WGS sequence"/>
</dbReference>